<dbReference type="InterPro" id="IPR011766">
    <property type="entry name" value="TPP_enzyme_TPP-bd"/>
</dbReference>
<dbReference type="InterPro" id="IPR012000">
    <property type="entry name" value="Thiamin_PyroP_enz_cen_dom"/>
</dbReference>
<evidence type="ECO:0000256" key="5">
    <source>
        <dbReference type="ARBA" id="ARBA00022605"/>
    </source>
</evidence>
<protein>
    <recommendedName>
        <fullName evidence="4 12">Acetolactate synthase</fullName>
        <ecNumber evidence="4 12">2.2.1.6</ecNumber>
    </recommendedName>
</protein>
<dbReference type="EMBL" id="JBHSJC010000002">
    <property type="protein sequence ID" value="MFC4829978.1"/>
    <property type="molecule type" value="Genomic_DNA"/>
</dbReference>
<dbReference type="Gene3D" id="3.40.50.1220">
    <property type="entry name" value="TPP-binding domain"/>
    <property type="match status" value="1"/>
</dbReference>
<keyword evidence="18" id="KW-1185">Reference proteome</keyword>
<feature type="domain" description="Thiamine pyrophosphate enzyme central" evidence="14">
    <location>
        <begin position="220"/>
        <end position="353"/>
    </location>
</feature>
<comment type="similarity">
    <text evidence="3 12">Belongs to the TPP enzyme family.</text>
</comment>
<dbReference type="PROSITE" id="PS00187">
    <property type="entry name" value="TPP_ENZYMES"/>
    <property type="match status" value="1"/>
</dbReference>
<feature type="region of interest" description="Disordered" evidence="13">
    <location>
        <begin position="1"/>
        <end position="25"/>
    </location>
</feature>
<dbReference type="PANTHER" id="PTHR18968">
    <property type="entry name" value="THIAMINE PYROPHOSPHATE ENZYMES"/>
    <property type="match status" value="1"/>
</dbReference>
<dbReference type="SUPFAM" id="SSF52518">
    <property type="entry name" value="Thiamin diphosphate-binding fold (THDP-binding)"/>
    <property type="match status" value="2"/>
</dbReference>
<dbReference type="InterPro" id="IPR045229">
    <property type="entry name" value="TPP_enz"/>
</dbReference>
<evidence type="ECO:0000256" key="9">
    <source>
        <dbReference type="ARBA" id="ARBA00023052"/>
    </source>
</evidence>
<evidence type="ECO:0000259" key="14">
    <source>
        <dbReference type="Pfam" id="PF00205"/>
    </source>
</evidence>
<dbReference type="SUPFAM" id="SSF52467">
    <property type="entry name" value="DHS-like NAD/FAD-binding domain"/>
    <property type="match status" value="1"/>
</dbReference>
<feature type="domain" description="Thiamine pyrophosphate enzyme N-terminal TPP-binding" evidence="16">
    <location>
        <begin position="29"/>
        <end position="143"/>
    </location>
</feature>
<dbReference type="Pfam" id="PF00205">
    <property type="entry name" value="TPP_enzyme_M"/>
    <property type="match status" value="1"/>
</dbReference>
<comment type="caution">
    <text evidence="17">The sequence shown here is derived from an EMBL/GenBank/DDBJ whole genome shotgun (WGS) entry which is preliminary data.</text>
</comment>
<dbReference type="NCBIfam" id="NF005860">
    <property type="entry name" value="PRK07789.1"/>
    <property type="match status" value="1"/>
</dbReference>
<dbReference type="InterPro" id="IPR029061">
    <property type="entry name" value="THDP-binding"/>
</dbReference>
<name>A0ABV9R9M4_9MICO</name>
<evidence type="ECO:0000259" key="15">
    <source>
        <dbReference type="Pfam" id="PF02775"/>
    </source>
</evidence>
<gene>
    <name evidence="17" type="ORF">ACFPER_14320</name>
</gene>
<organism evidence="17 18">
    <name type="scientific">Agromyces aurantiacus</name>
    <dbReference type="NCBI Taxonomy" id="165814"/>
    <lineage>
        <taxon>Bacteria</taxon>
        <taxon>Bacillati</taxon>
        <taxon>Actinomycetota</taxon>
        <taxon>Actinomycetes</taxon>
        <taxon>Micrococcales</taxon>
        <taxon>Microbacteriaceae</taxon>
        <taxon>Agromyces</taxon>
    </lineage>
</organism>
<dbReference type="InterPro" id="IPR029035">
    <property type="entry name" value="DHS-like_NAD/FAD-binding_dom"/>
</dbReference>
<dbReference type="NCBIfam" id="TIGR00118">
    <property type="entry name" value="acolac_lg"/>
    <property type="match status" value="1"/>
</dbReference>
<dbReference type="CDD" id="cd02015">
    <property type="entry name" value="TPP_AHAS"/>
    <property type="match status" value="1"/>
</dbReference>
<keyword evidence="7 12" id="KW-0479">Metal-binding</keyword>
<evidence type="ECO:0000259" key="16">
    <source>
        <dbReference type="Pfam" id="PF02776"/>
    </source>
</evidence>
<dbReference type="Gene3D" id="3.40.50.970">
    <property type="match status" value="2"/>
</dbReference>
<dbReference type="EC" id="2.2.1.6" evidence="4 12"/>
<evidence type="ECO:0000256" key="12">
    <source>
        <dbReference type="RuleBase" id="RU003591"/>
    </source>
</evidence>
<keyword evidence="9 12" id="KW-0786">Thiamine pyrophosphate</keyword>
<comment type="pathway">
    <text evidence="2 12">Amino-acid biosynthesis; L-valine biosynthesis; L-valine from pyruvate: step 1/4.</text>
</comment>
<dbReference type="CDD" id="cd07035">
    <property type="entry name" value="TPP_PYR_POX_like"/>
    <property type="match status" value="1"/>
</dbReference>
<keyword evidence="5 12" id="KW-0028">Amino-acid biosynthesis</keyword>
<evidence type="ECO:0000256" key="3">
    <source>
        <dbReference type="ARBA" id="ARBA00007812"/>
    </source>
</evidence>
<evidence type="ECO:0000256" key="4">
    <source>
        <dbReference type="ARBA" id="ARBA00013145"/>
    </source>
</evidence>
<comment type="cofactor">
    <cofactor evidence="12">
        <name>thiamine diphosphate</name>
        <dbReference type="ChEBI" id="CHEBI:58937"/>
    </cofactor>
    <text evidence="12">Binds 1 thiamine pyrophosphate per subunit.</text>
</comment>
<keyword evidence="10 12" id="KW-0100">Branched-chain amino acid biosynthesis</keyword>
<accession>A0ABV9R9M4</accession>
<comment type="catalytic activity">
    <reaction evidence="11 12">
        <text>2 pyruvate + H(+) = (2S)-2-acetolactate + CO2</text>
        <dbReference type="Rhea" id="RHEA:25249"/>
        <dbReference type="ChEBI" id="CHEBI:15361"/>
        <dbReference type="ChEBI" id="CHEBI:15378"/>
        <dbReference type="ChEBI" id="CHEBI:16526"/>
        <dbReference type="ChEBI" id="CHEBI:58476"/>
        <dbReference type="EC" id="2.2.1.6"/>
    </reaction>
</comment>
<dbReference type="Pfam" id="PF02776">
    <property type="entry name" value="TPP_enzyme_N"/>
    <property type="match status" value="1"/>
</dbReference>
<evidence type="ECO:0000256" key="2">
    <source>
        <dbReference type="ARBA" id="ARBA00005025"/>
    </source>
</evidence>
<dbReference type="Proteomes" id="UP001595960">
    <property type="component" value="Unassembled WGS sequence"/>
</dbReference>
<sequence>MTTESSPVPSPASLSQSQSATHGSPEMLTGAQAVVRSLELLGITDVFGLPGGAILPVYDPLLDSRRLRHILVRHEQGAGHAAEGYASSSGKLGVAIATSGPGATNLVTAIADAHMDSVPFLAITGQVFSNLMGTDAFQEADIVGITMPITKHSFLVKRPEEIPATIAAAVHIATTGRPGPVLVDITKDAQQATFAFSWPPKVELPGYRPITKAHGKQVLAAAQLIAEAKRPVLYVGGGIIRAGASDELVALADATKAPVVTTLMARGAFPDSHPQHLGMPGMHGTVPAVLALQEADLLVALGARFDDRVTGKAALFAPEAKVVHVDIDPAEIGKIRAADVPIVGDAKDVLVDLLAAYRDVTAAGAPDLAEWWATLDGLRSEFPLGYTQPSDGLLAPQYVIQRIGELTGPEGVYAAGVGQHQMWAAQFIKYERPNAWLNSGGAGTMGYAVPAAMGAKVAQPDRVVWAIDGDGCFQMTNQELATCTLNDIPIKVAVINNSSLGMVRQWQTLFYDGRYSNTDLNTGHDTVRVPDFVKMAEAYGALGIRVTKEEEVDAAIKLALETNDRPVVIDFVVSADAMVWPMVPQGVSNSYIQYARDHSPAFSQED</sequence>
<dbReference type="InterPro" id="IPR012846">
    <property type="entry name" value="Acetolactate_synth_lsu"/>
</dbReference>
<evidence type="ECO:0000256" key="6">
    <source>
        <dbReference type="ARBA" id="ARBA00022679"/>
    </source>
</evidence>
<dbReference type="RefSeq" id="WP_204394971.1">
    <property type="nucleotide sequence ID" value="NZ_JAFBBW010000001.1"/>
</dbReference>
<dbReference type="InterPro" id="IPR000399">
    <property type="entry name" value="TPP-bd_CS"/>
</dbReference>
<dbReference type="InterPro" id="IPR012001">
    <property type="entry name" value="Thiamin_PyroP_enz_TPP-bd_dom"/>
</dbReference>
<evidence type="ECO:0000313" key="17">
    <source>
        <dbReference type="EMBL" id="MFC4829978.1"/>
    </source>
</evidence>
<comment type="cofactor">
    <cofactor evidence="12">
        <name>Mg(2+)</name>
        <dbReference type="ChEBI" id="CHEBI:18420"/>
    </cofactor>
    <text evidence="12">Binds 1 Mg(2+) ion per subunit.</text>
</comment>
<feature type="compositionally biased region" description="Low complexity" evidence="13">
    <location>
        <begin position="1"/>
        <end position="20"/>
    </location>
</feature>
<evidence type="ECO:0000256" key="10">
    <source>
        <dbReference type="ARBA" id="ARBA00023304"/>
    </source>
</evidence>
<evidence type="ECO:0000256" key="8">
    <source>
        <dbReference type="ARBA" id="ARBA00022842"/>
    </source>
</evidence>
<dbReference type="PANTHER" id="PTHR18968:SF13">
    <property type="entry name" value="ACETOLACTATE SYNTHASE CATALYTIC SUBUNIT, MITOCHONDRIAL"/>
    <property type="match status" value="1"/>
</dbReference>
<dbReference type="InterPro" id="IPR039368">
    <property type="entry name" value="AHAS_TPP"/>
</dbReference>
<evidence type="ECO:0000256" key="7">
    <source>
        <dbReference type="ARBA" id="ARBA00022723"/>
    </source>
</evidence>
<keyword evidence="6 12" id="KW-0808">Transferase</keyword>
<evidence type="ECO:0000256" key="13">
    <source>
        <dbReference type="SAM" id="MobiDB-lite"/>
    </source>
</evidence>
<evidence type="ECO:0000313" key="18">
    <source>
        <dbReference type="Proteomes" id="UP001595960"/>
    </source>
</evidence>
<evidence type="ECO:0000256" key="1">
    <source>
        <dbReference type="ARBA" id="ARBA00004974"/>
    </source>
</evidence>
<reference evidence="18" key="1">
    <citation type="journal article" date="2019" name="Int. J. Syst. Evol. Microbiol.">
        <title>The Global Catalogue of Microorganisms (GCM) 10K type strain sequencing project: providing services to taxonomists for standard genome sequencing and annotation.</title>
        <authorList>
            <consortium name="The Broad Institute Genomics Platform"/>
            <consortium name="The Broad Institute Genome Sequencing Center for Infectious Disease"/>
            <person name="Wu L."/>
            <person name="Ma J."/>
        </authorList>
    </citation>
    <scope>NUCLEOTIDE SEQUENCE [LARGE SCALE GENOMIC DNA]</scope>
    <source>
        <strain evidence="18">CGMCC 1.12192</strain>
    </source>
</reference>
<feature type="domain" description="Thiamine pyrophosphate enzyme TPP-binding" evidence="15">
    <location>
        <begin position="416"/>
        <end position="571"/>
    </location>
</feature>
<comment type="pathway">
    <text evidence="1 12">Amino-acid biosynthesis; L-isoleucine biosynthesis; L-isoleucine from 2-oxobutanoate: step 1/4.</text>
</comment>
<evidence type="ECO:0000256" key="11">
    <source>
        <dbReference type="ARBA" id="ARBA00048670"/>
    </source>
</evidence>
<keyword evidence="8 12" id="KW-0460">Magnesium</keyword>
<dbReference type="Pfam" id="PF02775">
    <property type="entry name" value="TPP_enzyme_C"/>
    <property type="match status" value="1"/>
</dbReference>
<proteinExistence type="inferred from homology"/>